<protein>
    <submittedName>
        <fullName evidence="1">Uncharacterized protein</fullName>
    </submittedName>
</protein>
<reference evidence="1 2" key="1">
    <citation type="submission" date="2014-10" db="EMBL/GenBank/DDBJ databases">
        <title>Genome sequence of Ponticoccus sp. strain UMTAT08 isolated from clonal culture of toxic dinoflagellate Alexandrium tamiyavanichii.</title>
        <authorList>
            <person name="Gan H.Y."/>
            <person name="Muhd D.-D."/>
            <person name="Mohd Noor M.E."/>
            <person name="Yeong Y.S."/>
            <person name="Usup G."/>
        </authorList>
    </citation>
    <scope>NUCLEOTIDE SEQUENCE [LARGE SCALE GENOMIC DNA]</scope>
    <source>
        <strain evidence="1 2">UMTAT08</strain>
    </source>
</reference>
<dbReference type="RefSeq" id="WP_190285438.1">
    <property type="nucleotide sequence ID" value="NZ_JSUQ01000012.1"/>
</dbReference>
<name>A0A0B3S049_9RHOB</name>
<dbReference type="STRING" id="561184.SAMN05216376_102328"/>
<comment type="caution">
    <text evidence="1">The sequence shown here is derived from an EMBL/GenBank/DDBJ whole genome shotgun (WGS) entry which is preliminary data.</text>
</comment>
<accession>A0A0B3S049</accession>
<dbReference type="EMBL" id="JSUQ01000012">
    <property type="protein sequence ID" value="KHQ52343.1"/>
    <property type="molecule type" value="Genomic_DNA"/>
</dbReference>
<organism evidence="1 2">
    <name type="scientific">Mameliella alba</name>
    <dbReference type="NCBI Taxonomy" id="561184"/>
    <lineage>
        <taxon>Bacteria</taxon>
        <taxon>Pseudomonadati</taxon>
        <taxon>Pseudomonadota</taxon>
        <taxon>Alphaproteobacteria</taxon>
        <taxon>Rhodobacterales</taxon>
        <taxon>Roseobacteraceae</taxon>
        <taxon>Mameliella</taxon>
    </lineage>
</organism>
<proteinExistence type="predicted"/>
<gene>
    <name evidence="1" type="ORF">OA50_03361</name>
</gene>
<dbReference type="AlphaFoldDB" id="A0A0B3S049"/>
<dbReference type="Proteomes" id="UP000030960">
    <property type="component" value="Unassembled WGS sequence"/>
</dbReference>
<keyword evidence="2" id="KW-1185">Reference proteome</keyword>
<evidence type="ECO:0000313" key="2">
    <source>
        <dbReference type="Proteomes" id="UP000030960"/>
    </source>
</evidence>
<evidence type="ECO:0000313" key="1">
    <source>
        <dbReference type="EMBL" id="KHQ52343.1"/>
    </source>
</evidence>
<sequence>MSKTHTRLDGFLKAAEHKAQALSDWSDRATAMVDILSRRIDNTVDAALAAKEGRT</sequence>